<dbReference type="InterPro" id="IPR051695">
    <property type="entry name" value="Phosphoglycerate_Mutase"/>
</dbReference>
<dbReference type="AlphaFoldDB" id="A0A0R1R659"/>
<dbReference type="PATRIC" id="fig|1114972.6.peg.1921"/>
<dbReference type="Proteomes" id="UP000051999">
    <property type="component" value="Unassembled WGS sequence"/>
</dbReference>
<feature type="site" description="Transition state stabilizer" evidence="4">
    <location>
        <position position="179"/>
    </location>
</feature>
<dbReference type="Pfam" id="PF00300">
    <property type="entry name" value="His_Phos_1"/>
    <property type="match status" value="2"/>
</dbReference>
<evidence type="ECO:0000313" key="5">
    <source>
        <dbReference type="EMBL" id="KRL52575.1"/>
    </source>
</evidence>
<dbReference type="Gene3D" id="3.40.50.1240">
    <property type="entry name" value="Phosphoglycerate mutase-like"/>
    <property type="match status" value="1"/>
</dbReference>
<dbReference type="eggNOG" id="COG0406">
    <property type="taxonomic scope" value="Bacteria"/>
</dbReference>
<proteinExistence type="predicted"/>
<comment type="caution">
    <text evidence="5">The sequence shown here is derived from an EMBL/GenBank/DDBJ whole genome shotgun (WGS) entry which is preliminary data.</text>
</comment>
<keyword evidence="6" id="KW-1185">Reference proteome</keyword>
<feature type="binding site" evidence="3">
    <location>
        <position position="65"/>
    </location>
    <ligand>
        <name>substrate</name>
    </ligand>
</feature>
<dbReference type="GO" id="GO:0045820">
    <property type="term" value="P:negative regulation of glycolytic process"/>
    <property type="evidence" value="ECO:0007669"/>
    <property type="project" value="TreeGrafter"/>
</dbReference>
<evidence type="ECO:0000256" key="2">
    <source>
        <dbReference type="PIRSR" id="PIRSR613078-1"/>
    </source>
</evidence>
<dbReference type="EMBL" id="AZFF01000035">
    <property type="protein sequence ID" value="KRL52575.1"/>
    <property type="molecule type" value="Genomic_DNA"/>
</dbReference>
<evidence type="ECO:0000313" key="6">
    <source>
        <dbReference type="Proteomes" id="UP000051999"/>
    </source>
</evidence>
<sequence>MGVINMASVTLYLVRHGQTYFNIYNKLQGWSNSPLTDKGLADAKSAGERLANVSFAAAYCSDTTRAQQTAATILTENNVSNVKQPISSPFFREQFYGSFEGENMNYVWDQVGRPHGLNGFKEIEEKYSIAKAKDFMKEADPFHDAESNDEYWHRIDRGFDLIRENDDLSDGDNVLVISHGNTLLSLMERYGGGKYDLSVRPENGSVTRLALDDQKITVLGYNEK</sequence>
<dbReference type="PANTHER" id="PTHR46517:SF1">
    <property type="entry name" value="FRUCTOSE-2,6-BISPHOSPHATASE TIGAR"/>
    <property type="match status" value="1"/>
</dbReference>
<dbReference type="SMART" id="SM00855">
    <property type="entry name" value="PGAM"/>
    <property type="match status" value="1"/>
</dbReference>
<feature type="binding site" evidence="3">
    <location>
        <begin position="15"/>
        <end position="22"/>
    </location>
    <ligand>
        <name>substrate</name>
    </ligand>
</feature>
<organism evidence="5 6">
    <name type="scientific">Furfurilactobacillus rossiae DSM 15814</name>
    <dbReference type="NCBI Taxonomy" id="1114972"/>
    <lineage>
        <taxon>Bacteria</taxon>
        <taxon>Bacillati</taxon>
        <taxon>Bacillota</taxon>
        <taxon>Bacilli</taxon>
        <taxon>Lactobacillales</taxon>
        <taxon>Lactobacillaceae</taxon>
        <taxon>Furfurilactobacillus</taxon>
    </lineage>
</organism>
<keyword evidence="1" id="KW-0378">Hydrolase</keyword>
<dbReference type="CDD" id="cd07067">
    <property type="entry name" value="HP_PGM_like"/>
    <property type="match status" value="1"/>
</dbReference>
<feature type="active site" description="Tele-phosphohistidine intermediate" evidence="2">
    <location>
        <position position="16"/>
    </location>
</feature>
<gene>
    <name evidence="5" type="ORF">FD35_GL001884</name>
</gene>
<name>A0A0R1R659_9LACO</name>
<feature type="binding site" evidence="3">
    <location>
        <begin position="180"/>
        <end position="181"/>
    </location>
    <ligand>
        <name>substrate</name>
    </ligand>
</feature>
<feature type="active site" description="Proton donor/acceptor" evidence="2">
    <location>
        <position position="93"/>
    </location>
</feature>
<feature type="binding site" evidence="3">
    <location>
        <begin position="93"/>
        <end position="96"/>
    </location>
    <ligand>
        <name>substrate</name>
    </ligand>
</feature>
<protein>
    <submittedName>
        <fullName evidence="5">Phosphoglycerate mutase</fullName>
    </submittedName>
</protein>
<dbReference type="InterPro" id="IPR013078">
    <property type="entry name" value="His_Pase_superF_clade-1"/>
</dbReference>
<reference evidence="5 6" key="1">
    <citation type="journal article" date="2015" name="Genome Announc.">
        <title>Expanding the biotechnology potential of lactobacilli through comparative genomics of 213 strains and associated genera.</title>
        <authorList>
            <person name="Sun Z."/>
            <person name="Harris H.M."/>
            <person name="McCann A."/>
            <person name="Guo C."/>
            <person name="Argimon S."/>
            <person name="Zhang W."/>
            <person name="Yang X."/>
            <person name="Jeffery I.B."/>
            <person name="Cooney J.C."/>
            <person name="Kagawa T.F."/>
            <person name="Liu W."/>
            <person name="Song Y."/>
            <person name="Salvetti E."/>
            <person name="Wrobel A."/>
            <person name="Rasinkangas P."/>
            <person name="Parkhill J."/>
            <person name="Rea M.C."/>
            <person name="O'Sullivan O."/>
            <person name="Ritari J."/>
            <person name="Douillard F.P."/>
            <person name="Paul Ross R."/>
            <person name="Yang R."/>
            <person name="Briner A.E."/>
            <person name="Felis G.E."/>
            <person name="de Vos W.M."/>
            <person name="Barrangou R."/>
            <person name="Klaenhammer T.R."/>
            <person name="Caufield P.W."/>
            <person name="Cui Y."/>
            <person name="Zhang H."/>
            <person name="O'Toole P.W."/>
        </authorList>
    </citation>
    <scope>NUCLEOTIDE SEQUENCE [LARGE SCALE GENOMIC DNA]</scope>
    <source>
        <strain evidence="5 6">DSM 15814</strain>
    </source>
</reference>
<dbReference type="GO" id="GO:0043456">
    <property type="term" value="P:regulation of pentose-phosphate shunt"/>
    <property type="evidence" value="ECO:0007669"/>
    <property type="project" value="TreeGrafter"/>
</dbReference>
<evidence type="ECO:0000256" key="3">
    <source>
        <dbReference type="PIRSR" id="PIRSR613078-2"/>
    </source>
</evidence>
<accession>A0A0R1R659</accession>
<dbReference type="SUPFAM" id="SSF53254">
    <property type="entry name" value="Phosphoglycerate mutase-like"/>
    <property type="match status" value="1"/>
</dbReference>
<evidence type="ECO:0000256" key="4">
    <source>
        <dbReference type="PIRSR" id="PIRSR613078-3"/>
    </source>
</evidence>
<dbReference type="STRING" id="1114972.FD35_GL001884"/>
<dbReference type="GO" id="GO:0005829">
    <property type="term" value="C:cytosol"/>
    <property type="evidence" value="ECO:0007669"/>
    <property type="project" value="TreeGrafter"/>
</dbReference>
<dbReference type="PANTHER" id="PTHR46517">
    <property type="entry name" value="FRUCTOSE-2,6-BISPHOSPHATASE TIGAR"/>
    <property type="match status" value="1"/>
</dbReference>
<dbReference type="InterPro" id="IPR029033">
    <property type="entry name" value="His_PPase_superfam"/>
</dbReference>
<dbReference type="GO" id="GO:0004331">
    <property type="term" value="F:fructose-2,6-bisphosphate 2-phosphatase activity"/>
    <property type="evidence" value="ECO:0007669"/>
    <property type="project" value="TreeGrafter"/>
</dbReference>
<evidence type="ECO:0000256" key="1">
    <source>
        <dbReference type="ARBA" id="ARBA00022801"/>
    </source>
</evidence>